<dbReference type="SUPFAM" id="SSF46689">
    <property type="entry name" value="Homeodomain-like"/>
    <property type="match status" value="1"/>
</dbReference>
<evidence type="ECO:0000313" key="8">
    <source>
        <dbReference type="EMBL" id="MBU2786832.1"/>
    </source>
</evidence>
<accession>A0AAE3CIL4</accession>
<evidence type="ECO:0000259" key="7">
    <source>
        <dbReference type="PROSITE" id="PS50112"/>
    </source>
</evidence>
<dbReference type="SUPFAM" id="SSF52540">
    <property type="entry name" value="P-loop containing nucleoside triphosphate hydrolases"/>
    <property type="match status" value="1"/>
</dbReference>
<dbReference type="FunFam" id="3.40.50.300:FF:000006">
    <property type="entry name" value="DNA-binding transcriptional regulator NtrC"/>
    <property type="match status" value="1"/>
</dbReference>
<dbReference type="PROSITE" id="PS50112">
    <property type="entry name" value="PAS"/>
    <property type="match status" value="1"/>
</dbReference>
<dbReference type="InterPro" id="IPR009057">
    <property type="entry name" value="Homeodomain-like_sf"/>
</dbReference>
<dbReference type="Gene3D" id="3.30.450.20">
    <property type="entry name" value="PAS domain"/>
    <property type="match status" value="1"/>
</dbReference>
<evidence type="ECO:0000256" key="5">
    <source>
        <dbReference type="ARBA" id="ARBA00023163"/>
    </source>
</evidence>
<dbReference type="Pfam" id="PF25601">
    <property type="entry name" value="AAA_lid_14"/>
    <property type="match status" value="1"/>
</dbReference>
<evidence type="ECO:0000256" key="2">
    <source>
        <dbReference type="ARBA" id="ARBA00022840"/>
    </source>
</evidence>
<dbReference type="GO" id="GO:0005524">
    <property type="term" value="F:ATP binding"/>
    <property type="evidence" value="ECO:0007669"/>
    <property type="project" value="UniProtKB-KW"/>
</dbReference>
<keyword evidence="4" id="KW-0238">DNA-binding</keyword>
<dbReference type="InterPro" id="IPR000014">
    <property type="entry name" value="PAS"/>
</dbReference>
<dbReference type="GO" id="GO:0006355">
    <property type="term" value="P:regulation of DNA-templated transcription"/>
    <property type="evidence" value="ECO:0007669"/>
    <property type="project" value="InterPro"/>
</dbReference>
<organism evidence="8 9">
    <name type="scientific">Igneacidithiobacillus copahuensis</name>
    <dbReference type="NCBI Taxonomy" id="2724909"/>
    <lineage>
        <taxon>Bacteria</taxon>
        <taxon>Pseudomonadati</taxon>
        <taxon>Pseudomonadota</taxon>
        <taxon>Acidithiobacillia</taxon>
        <taxon>Acidithiobacillales</taxon>
        <taxon>Acidithiobacillaceae</taxon>
        <taxon>Igneacidithiobacillus</taxon>
    </lineage>
</organism>
<dbReference type="PROSITE" id="PS50045">
    <property type="entry name" value="SIGMA54_INTERACT_4"/>
    <property type="match status" value="1"/>
</dbReference>
<evidence type="ECO:0000259" key="6">
    <source>
        <dbReference type="PROSITE" id="PS50045"/>
    </source>
</evidence>
<dbReference type="CDD" id="cd00009">
    <property type="entry name" value="AAA"/>
    <property type="match status" value="1"/>
</dbReference>
<dbReference type="Gene3D" id="1.10.8.60">
    <property type="match status" value="1"/>
</dbReference>
<dbReference type="PANTHER" id="PTHR32071">
    <property type="entry name" value="TRANSCRIPTIONAL REGULATORY PROTEIN"/>
    <property type="match status" value="1"/>
</dbReference>
<dbReference type="CDD" id="cd00130">
    <property type="entry name" value="PAS"/>
    <property type="match status" value="1"/>
</dbReference>
<feature type="domain" description="PAS" evidence="7">
    <location>
        <begin position="16"/>
        <end position="61"/>
    </location>
</feature>
<dbReference type="InterPro" id="IPR025944">
    <property type="entry name" value="Sigma_54_int_dom_CS"/>
</dbReference>
<name>A0AAE3CIL4_9PROT</name>
<keyword evidence="1" id="KW-0547">Nucleotide-binding</keyword>
<dbReference type="SMART" id="SM00382">
    <property type="entry name" value="AAA"/>
    <property type="match status" value="1"/>
</dbReference>
<dbReference type="InterPro" id="IPR027417">
    <property type="entry name" value="P-loop_NTPase"/>
</dbReference>
<dbReference type="InterPro" id="IPR058031">
    <property type="entry name" value="AAA_lid_NorR"/>
</dbReference>
<keyword evidence="5" id="KW-0804">Transcription</keyword>
<evidence type="ECO:0000256" key="4">
    <source>
        <dbReference type="ARBA" id="ARBA00023125"/>
    </source>
</evidence>
<dbReference type="Gene3D" id="3.40.50.300">
    <property type="entry name" value="P-loop containing nucleotide triphosphate hydrolases"/>
    <property type="match status" value="1"/>
</dbReference>
<sequence>MWRSPLDKPAPVHSLEALDVQSAMDLQQHPMVVIDAEYRIVAANRAYRECYGVSEEDLVGRRCHQVSHHSDVPCHENGEDCPHQTVFRNGEPHEVRHVHYDPVGNAEHVRIRGHVLRDLRGQRFLAEEIIHLPREQSEITCTDMRMVGRSPAFLRCLHHIEMAARTDASILLWGESGVGKELAASALHQFSARADKPLITVDCTTLPEHLFESEFLGHERGAYTGCIGRKIGLFESADGGTLFLDEVGELPLPVQAKLLRVLETGAFRRLGGADLLHANVRIIAASNRNLREMVAERTFREDLYYRLAAINIDLPPLRERREDIPGIACVLLERIGREWGGQWQLSTEAERRLCAYNFPGNVRELRNILQKAVALADGPLILPEHVHFLQSSHHPEENIAAPTRPISFSGRRGRPTNLPELLSTFQGNRRQVAEHLGVSERTVYRWLHQS</sequence>
<keyword evidence="2" id="KW-0067">ATP-binding</keyword>
<feature type="domain" description="Sigma-54 factor interaction" evidence="6">
    <location>
        <begin position="146"/>
        <end position="374"/>
    </location>
</feature>
<dbReference type="Pfam" id="PF13384">
    <property type="entry name" value="HTH_23"/>
    <property type="match status" value="1"/>
</dbReference>
<dbReference type="InterPro" id="IPR035965">
    <property type="entry name" value="PAS-like_dom_sf"/>
</dbReference>
<evidence type="ECO:0000313" key="9">
    <source>
        <dbReference type="Proteomes" id="UP001197378"/>
    </source>
</evidence>
<dbReference type="Pfam" id="PF00158">
    <property type="entry name" value="Sigma54_activat"/>
    <property type="match status" value="1"/>
</dbReference>
<dbReference type="InterPro" id="IPR025943">
    <property type="entry name" value="Sigma_54_int_dom_ATP-bd_2"/>
</dbReference>
<dbReference type="EMBL" id="JAAXYO010000028">
    <property type="protein sequence ID" value="MBU2786832.1"/>
    <property type="molecule type" value="Genomic_DNA"/>
</dbReference>
<reference evidence="8" key="1">
    <citation type="journal article" date="2021" name="ISME J.">
        <title>Genomic evolution of the class Acidithiobacillia: deep-branching Proteobacteria living in extreme acidic conditions.</title>
        <authorList>
            <person name="Moya-Beltran A."/>
            <person name="Beard S."/>
            <person name="Rojas-Villalobos C."/>
            <person name="Issotta F."/>
            <person name="Gallardo Y."/>
            <person name="Ulloa R."/>
            <person name="Giaveno A."/>
            <person name="Degli Esposti M."/>
            <person name="Johnson D.B."/>
            <person name="Quatrini R."/>
        </authorList>
    </citation>
    <scope>NUCLEOTIDE SEQUENCE</scope>
    <source>
        <strain evidence="8">VAN18-1</strain>
    </source>
</reference>
<dbReference type="PROSITE" id="PS00688">
    <property type="entry name" value="SIGMA54_INTERACT_3"/>
    <property type="match status" value="1"/>
</dbReference>
<proteinExistence type="predicted"/>
<dbReference type="Proteomes" id="UP001197378">
    <property type="component" value="Unassembled WGS sequence"/>
</dbReference>
<dbReference type="NCBIfam" id="TIGR00229">
    <property type="entry name" value="sensory_box"/>
    <property type="match status" value="1"/>
</dbReference>
<dbReference type="SUPFAM" id="SSF55785">
    <property type="entry name" value="PYP-like sensor domain (PAS domain)"/>
    <property type="match status" value="1"/>
</dbReference>
<gene>
    <name evidence="8" type="ORF">HFQ13_01160</name>
</gene>
<dbReference type="PANTHER" id="PTHR32071:SF14">
    <property type="entry name" value="TRANSCRIPTIONAL REGULATORY PROTEIN RTCR"/>
    <property type="match status" value="1"/>
</dbReference>
<evidence type="ECO:0000256" key="3">
    <source>
        <dbReference type="ARBA" id="ARBA00023015"/>
    </source>
</evidence>
<comment type="caution">
    <text evidence="8">The sequence shown here is derived from an EMBL/GenBank/DDBJ whole genome shotgun (WGS) entry which is preliminary data.</text>
</comment>
<dbReference type="PROSITE" id="PS00676">
    <property type="entry name" value="SIGMA54_INTERACT_2"/>
    <property type="match status" value="1"/>
</dbReference>
<keyword evidence="3" id="KW-0805">Transcription regulation</keyword>
<dbReference type="Pfam" id="PF08448">
    <property type="entry name" value="PAS_4"/>
    <property type="match status" value="1"/>
</dbReference>
<keyword evidence="9" id="KW-1185">Reference proteome</keyword>
<dbReference type="InterPro" id="IPR013656">
    <property type="entry name" value="PAS_4"/>
</dbReference>
<protein>
    <submittedName>
        <fullName evidence="8">Sigma 54-interacting transcriptional regulator</fullName>
    </submittedName>
</protein>
<dbReference type="GO" id="GO:0003677">
    <property type="term" value="F:DNA binding"/>
    <property type="evidence" value="ECO:0007669"/>
    <property type="project" value="UniProtKB-KW"/>
</dbReference>
<dbReference type="InterPro" id="IPR003593">
    <property type="entry name" value="AAA+_ATPase"/>
</dbReference>
<dbReference type="InterPro" id="IPR002078">
    <property type="entry name" value="Sigma_54_int"/>
</dbReference>
<dbReference type="AlphaFoldDB" id="A0AAE3CIL4"/>
<evidence type="ECO:0000256" key="1">
    <source>
        <dbReference type="ARBA" id="ARBA00022741"/>
    </source>
</evidence>